<feature type="transmembrane region" description="Helical" evidence="6">
    <location>
        <begin position="337"/>
        <end position="360"/>
    </location>
</feature>
<dbReference type="PANTHER" id="PTHR30572:SF18">
    <property type="entry name" value="ABC-TYPE MACROLIDE FAMILY EXPORT SYSTEM PERMEASE COMPONENT 2"/>
    <property type="match status" value="1"/>
</dbReference>
<keyword evidence="4 6" id="KW-1133">Transmembrane helix</keyword>
<feature type="transmembrane region" description="Helical" evidence="6">
    <location>
        <begin position="21"/>
        <end position="43"/>
    </location>
</feature>
<dbReference type="InterPro" id="IPR003838">
    <property type="entry name" value="ABC3_permease_C"/>
</dbReference>
<comment type="subcellular location">
    <subcellularLocation>
        <location evidence="1">Cell membrane</location>
        <topology evidence="1">Multi-pass membrane protein</topology>
    </subcellularLocation>
</comment>
<reference evidence="10" key="1">
    <citation type="journal article" date="2019" name="Int. J. Syst. Evol. Microbiol.">
        <title>The Global Catalogue of Microorganisms (GCM) 10K type strain sequencing project: providing services to taxonomists for standard genome sequencing and annotation.</title>
        <authorList>
            <consortium name="The Broad Institute Genomics Platform"/>
            <consortium name="The Broad Institute Genome Sequencing Center for Infectious Disease"/>
            <person name="Wu L."/>
            <person name="Ma J."/>
        </authorList>
    </citation>
    <scope>NUCLEOTIDE SEQUENCE [LARGE SCALE GENOMIC DNA]</scope>
    <source>
        <strain evidence="10">KCTC 42247</strain>
    </source>
</reference>
<dbReference type="InterPro" id="IPR050250">
    <property type="entry name" value="Macrolide_Exporter_MacB"/>
</dbReference>
<feature type="transmembrane region" description="Helical" evidence="6">
    <location>
        <begin position="737"/>
        <end position="757"/>
    </location>
</feature>
<keyword evidence="5 6" id="KW-0472">Membrane</keyword>
<feature type="transmembrane region" description="Helical" evidence="6">
    <location>
        <begin position="435"/>
        <end position="455"/>
    </location>
</feature>
<feature type="transmembrane region" description="Helical" evidence="6">
    <location>
        <begin position="769"/>
        <end position="789"/>
    </location>
</feature>
<evidence type="ECO:0000256" key="1">
    <source>
        <dbReference type="ARBA" id="ARBA00004651"/>
    </source>
</evidence>
<feature type="transmembrane region" description="Helical" evidence="6">
    <location>
        <begin position="290"/>
        <end position="312"/>
    </location>
</feature>
<feature type="transmembrane region" description="Helical" evidence="6">
    <location>
        <begin position="380"/>
        <end position="402"/>
    </location>
</feature>
<dbReference type="Proteomes" id="UP001597418">
    <property type="component" value="Unassembled WGS sequence"/>
</dbReference>
<organism evidence="9 10">
    <name type="scientific">Sphingobacterium populi</name>
    <dbReference type="NCBI Taxonomy" id="1812824"/>
    <lineage>
        <taxon>Bacteria</taxon>
        <taxon>Pseudomonadati</taxon>
        <taxon>Bacteroidota</taxon>
        <taxon>Sphingobacteriia</taxon>
        <taxon>Sphingobacteriales</taxon>
        <taxon>Sphingobacteriaceae</taxon>
        <taxon>Sphingobacterium</taxon>
    </lineage>
</organism>
<dbReference type="PROSITE" id="PS51257">
    <property type="entry name" value="PROKAR_LIPOPROTEIN"/>
    <property type="match status" value="1"/>
</dbReference>
<evidence type="ECO:0000256" key="4">
    <source>
        <dbReference type="ARBA" id="ARBA00022989"/>
    </source>
</evidence>
<evidence type="ECO:0000259" key="8">
    <source>
        <dbReference type="Pfam" id="PF12704"/>
    </source>
</evidence>
<feature type="domain" description="ABC3 transporter permease C-terminal" evidence="7">
    <location>
        <begin position="690"/>
        <end position="797"/>
    </location>
</feature>
<feature type="transmembrane region" description="Helical" evidence="6">
    <location>
        <begin position="688"/>
        <end position="710"/>
    </location>
</feature>
<keyword evidence="10" id="KW-1185">Reference proteome</keyword>
<feature type="domain" description="MacB-like periplasmic core" evidence="8">
    <location>
        <begin position="20"/>
        <end position="238"/>
    </location>
</feature>
<dbReference type="PANTHER" id="PTHR30572">
    <property type="entry name" value="MEMBRANE COMPONENT OF TRANSPORTER-RELATED"/>
    <property type="match status" value="1"/>
</dbReference>
<protein>
    <submittedName>
        <fullName evidence="9">ABC transporter permease</fullName>
    </submittedName>
</protein>
<evidence type="ECO:0000256" key="2">
    <source>
        <dbReference type="ARBA" id="ARBA00022475"/>
    </source>
</evidence>
<name>A0ABW5UER9_9SPHI</name>
<evidence type="ECO:0000256" key="6">
    <source>
        <dbReference type="SAM" id="Phobius"/>
    </source>
</evidence>
<sequence>MTKNDIKTTFRYLWRNRLFTALNIVGLSIGISACWLVFSMVHYEFSFDKKIPDLENIYQIVTEIQYEEEHHHSAGVNLGLALLMEEQALDDALVVPVYKQYFERFIAPQKKESEKQVVLEDQENVISTHTSYFELLPYEWIAGNAKTAFNHPKNIVLIESKAKTLFPKDDISSILGRVVLADTTQFVVSGIVKDLSFPSSFQAQIFLPVQDSEWKPEWNSRNSAHLLYVKTANKASLQHLLRAGQKRYQEIAGEANAKHGYTSNFVSMPLAEKHFNTDYDIDGLVANKKVIYGLIAIGAFLLILACINYVNLSTAQVPQRAKEIGIRKTLGARPLSLTFDFLLETFCICLLSLLLSWPIVSLFRNLYPEFLPAGMDSYSNTWIIAAFLLVLTVIITVLAGLYPSYLINQLRVIETLKGKLETRIQGTKLTLRKGLIVFQFIIAQFFIVGALIMAYQLNFTLTKDLGFSHDAVVTVRMPFKSYHNADVAPALYKQALEKHPEIAKIARGHEPQNQNHWGNTYSFAADTGRVRFNTPLKYIDEDFIDLYEIELLAGRNLKQTDTIYDVLINESGLNALGLRSPNEAIGKQLLQGEHKALPIVGVFKNFHQKSLRTQIEPLILVSSNNSNQLQTFHIKLPTDSKLWPKAFAIMEREWKALYPDAPFGYQFADEKIKNLYEKEHRTAKLIDLATAVTIFISCLGLFGLATLTAVQRTKEIGIRKVLGASVASILGLLSKDFVKIILIAILIASPVAWWAMNKWLEDFAYRIEIQWWMFAIAGLAALIIALLTVSGQTLKAALTNPVKSLRDE</sequence>
<dbReference type="Pfam" id="PF12704">
    <property type="entry name" value="MacB_PCD"/>
    <property type="match status" value="1"/>
</dbReference>
<evidence type="ECO:0000256" key="3">
    <source>
        <dbReference type="ARBA" id="ARBA00022692"/>
    </source>
</evidence>
<feature type="domain" description="ABC3 transporter permease C-terminal" evidence="7">
    <location>
        <begin position="296"/>
        <end position="407"/>
    </location>
</feature>
<evidence type="ECO:0000313" key="9">
    <source>
        <dbReference type="EMBL" id="MFD2743775.1"/>
    </source>
</evidence>
<dbReference type="EMBL" id="JBHUMB010000013">
    <property type="protein sequence ID" value="MFD2743775.1"/>
    <property type="molecule type" value="Genomic_DNA"/>
</dbReference>
<proteinExistence type="predicted"/>
<evidence type="ECO:0000256" key="5">
    <source>
        <dbReference type="ARBA" id="ARBA00023136"/>
    </source>
</evidence>
<keyword evidence="3 6" id="KW-0812">Transmembrane</keyword>
<accession>A0ABW5UER9</accession>
<gene>
    <name evidence="9" type="ORF">ACFSQ6_10230</name>
</gene>
<evidence type="ECO:0000259" key="7">
    <source>
        <dbReference type="Pfam" id="PF02687"/>
    </source>
</evidence>
<dbReference type="InterPro" id="IPR025857">
    <property type="entry name" value="MacB_PCD"/>
</dbReference>
<evidence type="ECO:0000313" key="10">
    <source>
        <dbReference type="Proteomes" id="UP001597418"/>
    </source>
</evidence>
<dbReference type="RefSeq" id="WP_066756885.1">
    <property type="nucleotide sequence ID" value="NZ_JBHUMB010000013.1"/>
</dbReference>
<dbReference type="Pfam" id="PF02687">
    <property type="entry name" value="FtsX"/>
    <property type="match status" value="2"/>
</dbReference>
<keyword evidence="2" id="KW-1003">Cell membrane</keyword>
<comment type="caution">
    <text evidence="9">The sequence shown here is derived from an EMBL/GenBank/DDBJ whole genome shotgun (WGS) entry which is preliminary data.</text>
</comment>